<dbReference type="PANTHER" id="PTHR35871:SF1">
    <property type="entry name" value="CXC1-LIKE CYSTEINE CLUSTER ASSOCIATED WITH KDZ TRANSPOSASES DOMAIN-CONTAINING PROTEIN"/>
    <property type="match status" value="1"/>
</dbReference>
<comment type="caution">
    <text evidence="1">The sequence shown here is derived from an EMBL/GenBank/DDBJ whole genome shotgun (WGS) entry which is preliminary data.</text>
</comment>
<feature type="non-terminal residue" evidence="1">
    <location>
        <position position="1"/>
    </location>
</feature>
<protein>
    <submittedName>
        <fullName evidence="1">19982_t:CDS:1</fullName>
    </submittedName>
</protein>
<proteinExistence type="predicted"/>
<reference evidence="1" key="1">
    <citation type="submission" date="2021-06" db="EMBL/GenBank/DDBJ databases">
        <authorList>
            <person name="Kallberg Y."/>
            <person name="Tangrot J."/>
            <person name="Rosling A."/>
        </authorList>
    </citation>
    <scope>NUCLEOTIDE SEQUENCE</scope>
    <source>
        <strain evidence="1">FL966</strain>
    </source>
</reference>
<keyword evidence="2" id="KW-1185">Reference proteome</keyword>
<dbReference type="Proteomes" id="UP000789759">
    <property type="component" value="Unassembled WGS sequence"/>
</dbReference>
<organism evidence="1 2">
    <name type="scientific">Cetraspora pellucida</name>
    <dbReference type="NCBI Taxonomy" id="1433469"/>
    <lineage>
        <taxon>Eukaryota</taxon>
        <taxon>Fungi</taxon>
        <taxon>Fungi incertae sedis</taxon>
        <taxon>Mucoromycota</taxon>
        <taxon>Glomeromycotina</taxon>
        <taxon>Glomeromycetes</taxon>
        <taxon>Diversisporales</taxon>
        <taxon>Gigasporaceae</taxon>
        <taxon>Cetraspora</taxon>
    </lineage>
</organism>
<sequence length="63" mass="6920">DSKKLLEQVRKAVSIFEQTQPECVGIFLFNNATSHEAFSEDTLVASKMNLGPNGLVSKMCDTT</sequence>
<dbReference type="OrthoDB" id="10044727at2759"/>
<accession>A0A9N9JFH0</accession>
<gene>
    <name evidence="1" type="ORF">CPELLU_LOCUS16294</name>
</gene>
<dbReference type="EMBL" id="CAJVQA010023654">
    <property type="protein sequence ID" value="CAG8779248.1"/>
    <property type="molecule type" value="Genomic_DNA"/>
</dbReference>
<evidence type="ECO:0000313" key="1">
    <source>
        <dbReference type="EMBL" id="CAG8779248.1"/>
    </source>
</evidence>
<dbReference type="AlphaFoldDB" id="A0A9N9JFH0"/>
<name>A0A9N9JFH0_9GLOM</name>
<dbReference type="PANTHER" id="PTHR35871">
    <property type="entry name" value="EXPRESSED PROTEIN"/>
    <property type="match status" value="1"/>
</dbReference>
<evidence type="ECO:0000313" key="2">
    <source>
        <dbReference type="Proteomes" id="UP000789759"/>
    </source>
</evidence>